<evidence type="ECO:0000313" key="3">
    <source>
        <dbReference type="Proteomes" id="UP000291084"/>
    </source>
</evidence>
<keyword evidence="1" id="KW-0812">Transmembrane</keyword>
<evidence type="ECO:0000256" key="1">
    <source>
        <dbReference type="SAM" id="Phobius"/>
    </source>
</evidence>
<evidence type="ECO:0000313" key="2">
    <source>
        <dbReference type="EMBL" id="BAT97234.1"/>
    </source>
</evidence>
<reference evidence="2 3" key="1">
    <citation type="journal article" date="2015" name="Sci. Rep.">
        <title>The power of single molecule real-time sequencing technology in the de novo assembly of a eukaryotic genome.</title>
        <authorList>
            <person name="Sakai H."/>
            <person name="Naito K."/>
            <person name="Ogiso-Tanaka E."/>
            <person name="Takahashi Y."/>
            <person name="Iseki K."/>
            <person name="Muto C."/>
            <person name="Satou K."/>
            <person name="Teruya K."/>
            <person name="Shiroma A."/>
            <person name="Shimoji M."/>
            <person name="Hirano T."/>
            <person name="Itoh T."/>
            <person name="Kaga A."/>
            <person name="Tomooka N."/>
        </authorList>
    </citation>
    <scope>NUCLEOTIDE SEQUENCE [LARGE SCALE GENOMIC DNA]</scope>
    <source>
        <strain evidence="3">cv. Shumari</strain>
    </source>
</reference>
<dbReference type="Proteomes" id="UP000291084">
    <property type="component" value="Chromosome 9"/>
</dbReference>
<organism evidence="2 3">
    <name type="scientific">Vigna angularis var. angularis</name>
    <dbReference type="NCBI Taxonomy" id="157739"/>
    <lineage>
        <taxon>Eukaryota</taxon>
        <taxon>Viridiplantae</taxon>
        <taxon>Streptophyta</taxon>
        <taxon>Embryophyta</taxon>
        <taxon>Tracheophyta</taxon>
        <taxon>Spermatophyta</taxon>
        <taxon>Magnoliopsida</taxon>
        <taxon>eudicotyledons</taxon>
        <taxon>Gunneridae</taxon>
        <taxon>Pentapetalae</taxon>
        <taxon>rosids</taxon>
        <taxon>fabids</taxon>
        <taxon>Fabales</taxon>
        <taxon>Fabaceae</taxon>
        <taxon>Papilionoideae</taxon>
        <taxon>50 kb inversion clade</taxon>
        <taxon>NPAAA clade</taxon>
        <taxon>indigoferoid/millettioid clade</taxon>
        <taxon>Phaseoleae</taxon>
        <taxon>Vigna</taxon>
    </lineage>
</organism>
<dbReference type="EMBL" id="AP015042">
    <property type="protein sequence ID" value="BAT97234.1"/>
    <property type="molecule type" value="Genomic_DNA"/>
</dbReference>
<dbReference type="AlphaFoldDB" id="A0A0S3SWY0"/>
<keyword evidence="3" id="KW-1185">Reference proteome</keyword>
<feature type="non-terminal residue" evidence="2">
    <location>
        <position position="1"/>
    </location>
</feature>
<keyword evidence="1" id="KW-0472">Membrane</keyword>
<accession>A0A0S3SWY0</accession>
<proteinExistence type="predicted"/>
<gene>
    <name evidence="2" type="primary">Vigan.09G061800</name>
    <name evidence="2" type="ORF">VIGAN_09061800</name>
</gene>
<name>A0A0S3SWY0_PHAAN</name>
<sequence>FATWSSNNLSIPPSTSPSVIPSNTNCGTKATVVFNFDDNLRISTCHAMMPHITAHVMPNPILMIVAAFLSQMNLATLDFCFFRKGRLMRKQVNSDMSVDTDLIKNRIEISLPLLFITGFNALAWATKKVFPEAMSKL</sequence>
<keyword evidence="1" id="KW-1133">Transmembrane helix</keyword>
<feature type="transmembrane region" description="Helical" evidence="1">
    <location>
        <begin position="61"/>
        <end position="82"/>
    </location>
</feature>
<protein>
    <submittedName>
        <fullName evidence="2">Uncharacterized protein</fullName>
    </submittedName>
</protein>